<accession>A0A264VZE7</accession>
<dbReference type="Proteomes" id="UP000217065">
    <property type="component" value="Unassembled WGS sequence"/>
</dbReference>
<sequence length="85" mass="9165">AADTGMDVLTHATEAYTSNFANDYTDGIALQTIKLVFKYLEKSVKTADPEAREKMHNASTMAGMAFANAFLGMSHSMAHKIGAVH</sequence>
<comment type="caution">
    <text evidence="2">The sequence shown here is derived from an EMBL/GenBank/DDBJ whole genome shotgun (WGS) entry which is preliminary data.</text>
</comment>
<evidence type="ECO:0000259" key="1">
    <source>
        <dbReference type="Pfam" id="PF25137"/>
    </source>
</evidence>
<organism evidence="2 3">
    <name type="scientific">Tetzosporium hominis</name>
    <dbReference type="NCBI Taxonomy" id="2020506"/>
    <lineage>
        <taxon>Bacteria</taxon>
        <taxon>Bacillati</taxon>
        <taxon>Bacillota</taxon>
        <taxon>Bacilli</taxon>
        <taxon>Bacillales</taxon>
        <taxon>Caryophanaceae</taxon>
        <taxon>Tetzosporium</taxon>
    </lineage>
</organism>
<dbReference type="EMBL" id="NOKQ01000360">
    <property type="protein sequence ID" value="OZS76716.1"/>
    <property type="molecule type" value="Genomic_DNA"/>
</dbReference>
<dbReference type="Pfam" id="PF25137">
    <property type="entry name" value="ADH_Fe_C"/>
    <property type="match status" value="1"/>
</dbReference>
<dbReference type="InterPro" id="IPR039697">
    <property type="entry name" value="Alcohol_dehydrogenase_Fe"/>
</dbReference>
<dbReference type="PANTHER" id="PTHR11496">
    <property type="entry name" value="ALCOHOL DEHYDROGENASE"/>
    <property type="match status" value="1"/>
</dbReference>
<name>A0A264VZE7_9BACL</name>
<protein>
    <recommendedName>
        <fullName evidence="1">Fe-containing alcohol dehydrogenase-like C-terminal domain-containing protein</fullName>
    </recommendedName>
</protein>
<feature type="non-terminal residue" evidence="2">
    <location>
        <position position="85"/>
    </location>
</feature>
<keyword evidence="3" id="KW-1185">Reference proteome</keyword>
<dbReference type="Gene3D" id="1.20.1090.10">
    <property type="entry name" value="Dehydroquinate synthase-like - alpha domain"/>
    <property type="match status" value="1"/>
</dbReference>
<dbReference type="InterPro" id="IPR056798">
    <property type="entry name" value="ADH_Fe_C"/>
</dbReference>
<reference evidence="2 3" key="1">
    <citation type="submission" date="2017-07" db="EMBL/GenBank/DDBJ databases">
        <title>Tetzosporium hominis gen.nov. sp.nov.</title>
        <authorList>
            <person name="Tetz G."/>
            <person name="Tetz V."/>
        </authorList>
    </citation>
    <scope>NUCLEOTIDE SEQUENCE [LARGE SCALE GENOMIC DNA]</scope>
    <source>
        <strain evidence="2 3">VT-49</strain>
    </source>
</reference>
<dbReference type="AlphaFoldDB" id="A0A264VZE7"/>
<evidence type="ECO:0000313" key="2">
    <source>
        <dbReference type="EMBL" id="OZS76716.1"/>
    </source>
</evidence>
<dbReference type="GO" id="GO:0004022">
    <property type="term" value="F:alcohol dehydrogenase (NAD+) activity"/>
    <property type="evidence" value="ECO:0007669"/>
    <property type="project" value="TreeGrafter"/>
</dbReference>
<feature type="non-terminal residue" evidence="2">
    <location>
        <position position="1"/>
    </location>
</feature>
<evidence type="ECO:0000313" key="3">
    <source>
        <dbReference type="Proteomes" id="UP000217065"/>
    </source>
</evidence>
<dbReference type="SUPFAM" id="SSF56796">
    <property type="entry name" value="Dehydroquinate synthase-like"/>
    <property type="match status" value="1"/>
</dbReference>
<dbReference type="PANTHER" id="PTHR11496:SF83">
    <property type="entry name" value="HYDROXYACID-OXOACID TRANSHYDROGENASE, MITOCHONDRIAL"/>
    <property type="match status" value="1"/>
</dbReference>
<feature type="domain" description="Fe-containing alcohol dehydrogenase-like C-terminal" evidence="1">
    <location>
        <begin position="2"/>
        <end position="84"/>
    </location>
</feature>
<gene>
    <name evidence="2" type="ORF">CF394_15245</name>
</gene>
<proteinExistence type="predicted"/>
<dbReference type="OrthoDB" id="9815791at2"/>